<evidence type="ECO:0000259" key="1">
    <source>
        <dbReference type="Pfam" id="PF24869"/>
    </source>
</evidence>
<dbReference type="GO" id="GO:0009507">
    <property type="term" value="C:chloroplast"/>
    <property type="evidence" value="ECO:0007669"/>
    <property type="project" value="TreeGrafter"/>
</dbReference>
<dbReference type="PANTHER" id="PTHR36729">
    <property type="entry name" value="EXPRESSED PROTEIN"/>
    <property type="match status" value="1"/>
</dbReference>
<dbReference type="AlphaFoldDB" id="A0AA88QAZ5"/>
<dbReference type="InterPro" id="IPR056636">
    <property type="entry name" value="DUF7734"/>
</dbReference>
<name>A0AA88QAZ5_9ASTE</name>
<sequence length="169" mass="18953">MLKYLGGWVKLFSLQEVLLPVSSKGTASSYNTVCIPCSINGDPKLGRRRVSRARCSARRRVRYDEDDDDDDEDEYGHNAEIAMLELYSQSAKDEALLVSALVDEEGVEVLIFKGFSSSLSYRTSPDPSRSILPARAVIKSIDRIKGPFDPSNIEYLERGLTLEIFKSRL</sequence>
<comment type="caution">
    <text evidence="2">The sequence shown here is derived from an EMBL/GenBank/DDBJ whole genome shotgun (WGS) entry which is preliminary data.</text>
</comment>
<proteinExistence type="predicted"/>
<keyword evidence="3" id="KW-1185">Reference proteome</keyword>
<dbReference type="PANTHER" id="PTHR36729:SF2">
    <property type="entry name" value="EXPRESSED PROTEIN"/>
    <property type="match status" value="1"/>
</dbReference>
<gene>
    <name evidence="2" type="ORF">RJ640_026409</name>
</gene>
<dbReference type="EMBL" id="JAVXUO010003202">
    <property type="protein sequence ID" value="KAK2965632.1"/>
    <property type="molecule type" value="Genomic_DNA"/>
</dbReference>
<evidence type="ECO:0000313" key="2">
    <source>
        <dbReference type="EMBL" id="KAK2965632.1"/>
    </source>
</evidence>
<protein>
    <recommendedName>
        <fullName evidence="1">DUF7734 domain-containing protein</fullName>
    </recommendedName>
</protein>
<feature type="domain" description="DUF7734" evidence="1">
    <location>
        <begin position="82"/>
        <end position="169"/>
    </location>
</feature>
<accession>A0AA88QAZ5</accession>
<dbReference type="Pfam" id="PF24869">
    <property type="entry name" value="DUF7734"/>
    <property type="match status" value="1"/>
</dbReference>
<evidence type="ECO:0000313" key="3">
    <source>
        <dbReference type="Proteomes" id="UP001187471"/>
    </source>
</evidence>
<dbReference type="Proteomes" id="UP001187471">
    <property type="component" value="Unassembled WGS sequence"/>
</dbReference>
<reference evidence="2" key="1">
    <citation type="submission" date="2022-12" db="EMBL/GenBank/DDBJ databases">
        <title>Draft genome assemblies for two species of Escallonia (Escalloniales).</title>
        <authorList>
            <person name="Chanderbali A."/>
            <person name="Dervinis C."/>
            <person name="Anghel I."/>
            <person name="Soltis D."/>
            <person name="Soltis P."/>
            <person name="Zapata F."/>
        </authorList>
    </citation>
    <scope>NUCLEOTIDE SEQUENCE</scope>
    <source>
        <strain evidence="2">UCBG92.1500</strain>
        <tissue evidence="2">Leaf</tissue>
    </source>
</reference>
<organism evidence="2 3">
    <name type="scientific">Escallonia rubra</name>
    <dbReference type="NCBI Taxonomy" id="112253"/>
    <lineage>
        <taxon>Eukaryota</taxon>
        <taxon>Viridiplantae</taxon>
        <taxon>Streptophyta</taxon>
        <taxon>Embryophyta</taxon>
        <taxon>Tracheophyta</taxon>
        <taxon>Spermatophyta</taxon>
        <taxon>Magnoliopsida</taxon>
        <taxon>eudicotyledons</taxon>
        <taxon>Gunneridae</taxon>
        <taxon>Pentapetalae</taxon>
        <taxon>asterids</taxon>
        <taxon>campanulids</taxon>
        <taxon>Escalloniales</taxon>
        <taxon>Escalloniaceae</taxon>
        <taxon>Escallonia</taxon>
    </lineage>
</organism>